<evidence type="ECO:0000313" key="3">
    <source>
        <dbReference type="EMBL" id="PPQ82317.1"/>
    </source>
</evidence>
<dbReference type="InterPro" id="IPR006671">
    <property type="entry name" value="Cyclin_N"/>
</dbReference>
<feature type="domain" description="Cyclin-like" evidence="2">
    <location>
        <begin position="77"/>
        <end position="162"/>
    </location>
</feature>
<organism evidence="3 4">
    <name type="scientific">Gymnopilus dilepis</name>
    <dbReference type="NCBI Taxonomy" id="231916"/>
    <lineage>
        <taxon>Eukaryota</taxon>
        <taxon>Fungi</taxon>
        <taxon>Dikarya</taxon>
        <taxon>Basidiomycota</taxon>
        <taxon>Agaricomycotina</taxon>
        <taxon>Agaricomycetes</taxon>
        <taxon>Agaricomycetidae</taxon>
        <taxon>Agaricales</taxon>
        <taxon>Agaricineae</taxon>
        <taxon>Hymenogastraceae</taxon>
        <taxon>Gymnopilus</taxon>
    </lineage>
</organism>
<comment type="caution">
    <text evidence="3">The sequence shown here is derived from an EMBL/GenBank/DDBJ whole genome shotgun (WGS) entry which is preliminary data.</text>
</comment>
<dbReference type="GO" id="GO:0019901">
    <property type="term" value="F:protein kinase binding"/>
    <property type="evidence" value="ECO:0007669"/>
    <property type="project" value="InterPro"/>
</dbReference>
<dbReference type="InParanoid" id="A0A409WV05"/>
<dbReference type="PANTHER" id="PTHR15615:SF10">
    <property type="entry name" value="PHO85 CYCLIN-2-RELATED"/>
    <property type="match status" value="1"/>
</dbReference>
<gene>
    <name evidence="3" type="ORF">CVT26_013128</name>
</gene>
<protein>
    <recommendedName>
        <fullName evidence="2">Cyclin-like domain-containing protein</fullName>
    </recommendedName>
</protein>
<dbReference type="SMART" id="SM00385">
    <property type="entry name" value="CYCLIN"/>
    <property type="match status" value="1"/>
</dbReference>
<comment type="similarity">
    <text evidence="1">Belongs to the cyclin family.</text>
</comment>
<dbReference type="CDD" id="cd20557">
    <property type="entry name" value="CYCLIN_ScPCL1-like"/>
    <property type="match status" value="1"/>
</dbReference>
<dbReference type="PANTHER" id="PTHR15615">
    <property type="match status" value="1"/>
</dbReference>
<dbReference type="InterPro" id="IPR013763">
    <property type="entry name" value="Cyclin-like_dom"/>
</dbReference>
<dbReference type="Pfam" id="PF00134">
    <property type="entry name" value="Cyclin_N"/>
    <property type="match status" value="1"/>
</dbReference>
<dbReference type="Gene3D" id="1.10.472.10">
    <property type="entry name" value="Cyclin-like"/>
    <property type="match status" value="1"/>
</dbReference>
<keyword evidence="4" id="KW-1185">Reference proteome</keyword>
<dbReference type="GO" id="GO:0000307">
    <property type="term" value="C:cyclin-dependent protein kinase holoenzyme complex"/>
    <property type="evidence" value="ECO:0007669"/>
    <property type="project" value="TreeGrafter"/>
</dbReference>
<proteinExistence type="inferred from homology"/>
<keyword evidence="1" id="KW-0195">Cyclin</keyword>
<dbReference type="EMBL" id="NHYE01004762">
    <property type="protein sequence ID" value="PPQ82317.1"/>
    <property type="molecule type" value="Genomic_DNA"/>
</dbReference>
<evidence type="ECO:0000259" key="2">
    <source>
        <dbReference type="SMART" id="SM00385"/>
    </source>
</evidence>
<evidence type="ECO:0000313" key="4">
    <source>
        <dbReference type="Proteomes" id="UP000284706"/>
    </source>
</evidence>
<dbReference type="OrthoDB" id="10250320at2759"/>
<sequence length="317" mass="35192">MVSHLNAIHPASLVDSAIHAPELLALIKLEISSEVIEYAIDAVIEVVYSSMEDVLSFLSAPGSAGKLRRTAHATFATFVIDVLTRARVTMATLLATFVYIERARSQLHIVLEQWALERVFLGALIVASKYLNDSTLKNVHWALCSGIFTKSDVNRIEREYLDILNFRLSITEDDLLGHYEGLSWAISDLPRLPLQRTAAASDNLSLRSPSPANYTYKTSRVCTITRLDDQENVAEPMHRRRSWPTAFIDLVPELSPASALSSPESDLAPLYLPWTPSLTYLGSNMSATKLMGPCLEDEVRPSKAWTMSTPILCPGYN</sequence>
<dbReference type="InterPro" id="IPR036915">
    <property type="entry name" value="Cyclin-like_sf"/>
</dbReference>
<dbReference type="GO" id="GO:0016538">
    <property type="term" value="F:cyclin-dependent protein serine/threonine kinase regulator activity"/>
    <property type="evidence" value="ECO:0007669"/>
    <property type="project" value="TreeGrafter"/>
</dbReference>
<name>A0A409WV05_9AGAR</name>
<dbReference type="InterPro" id="IPR013922">
    <property type="entry name" value="Cyclin_PHO80-like"/>
</dbReference>
<dbReference type="SUPFAM" id="SSF47954">
    <property type="entry name" value="Cyclin-like"/>
    <property type="match status" value="1"/>
</dbReference>
<dbReference type="AlphaFoldDB" id="A0A409WV05"/>
<accession>A0A409WV05</accession>
<evidence type="ECO:0000256" key="1">
    <source>
        <dbReference type="RuleBase" id="RU000383"/>
    </source>
</evidence>
<dbReference type="Proteomes" id="UP000284706">
    <property type="component" value="Unassembled WGS sequence"/>
</dbReference>
<reference evidence="3 4" key="1">
    <citation type="journal article" date="2018" name="Evol. Lett.">
        <title>Horizontal gene cluster transfer increased hallucinogenic mushroom diversity.</title>
        <authorList>
            <person name="Reynolds H.T."/>
            <person name="Vijayakumar V."/>
            <person name="Gluck-Thaler E."/>
            <person name="Korotkin H.B."/>
            <person name="Matheny P.B."/>
            <person name="Slot J.C."/>
        </authorList>
    </citation>
    <scope>NUCLEOTIDE SEQUENCE [LARGE SCALE GENOMIC DNA]</scope>
    <source>
        <strain evidence="3 4">SRW20</strain>
    </source>
</reference>
<dbReference type="GO" id="GO:0005634">
    <property type="term" value="C:nucleus"/>
    <property type="evidence" value="ECO:0007669"/>
    <property type="project" value="TreeGrafter"/>
</dbReference>
<dbReference type="STRING" id="231916.A0A409WV05"/>